<feature type="domain" description="AAA-ATPase-like" evidence="1">
    <location>
        <begin position="7"/>
        <end position="221"/>
    </location>
</feature>
<dbReference type="GO" id="GO:0005524">
    <property type="term" value="F:ATP binding"/>
    <property type="evidence" value="ECO:0007669"/>
    <property type="project" value="UniProtKB-KW"/>
</dbReference>
<dbReference type="InterPro" id="IPR012547">
    <property type="entry name" value="PDDEXK_9"/>
</dbReference>
<gene>
    <name evidence="2" type="ORF">F7D25_07900</name>
</gene>
<dbReference type="Pfam" id="PF09820">
    <property type="entry name" value="AAA-ATPase_like"/>
    <property type="match status" value="1"/>
</dbReference>
<dbReference type="EMBL" id="VZAH01000078">
    <property type="protein sequence ID" value="MQP14332.1"/>
    <property type="molecule type" value="Genomic_DNA"/>
</dbReference>
<comment type="caution">
    <text evidence="2">The sequence shown here is derived from an EMBL/GenBank/DDBJ whole genome shotgun (WGS) entry which is preliminary data.</text>
</comment>
<dbReference type="PANTHER" id="PTHR34825:SF2">
    <property type="entry name" value="AAA-ATPASE-LIKE DOMAIN-CONTAINING PROTEIN"/>
    <property type="match status" value="1"/>
</dbReference>
<organism evidence="2 3">
    <name type="scientific">Segatella copri</name>
    <dbReference type="NCBI Taxonomy" id="165179"/>
    <lineage>
        <taxon>Bacteria</taxon>
        <taxon>Pseudomonadati</taxon>
        <taxon>Bacteroidota</taxon>
        <taxon>Bacteroidia</taxon>
        <taxon>Bacteroidales</taxon>
        <taxon>Prevotellaceae</taxon>
        <taxon>Segatella</taxon>
    </lineage>
</organism>
<protein>
    <submittedName>
        <fullName evidence="2">ATP-binding protein</fullName>
    </submittedName>
</protein>
<sequence length="572" mass="66777">MDYKRLPYGIADFTWIQNQNRFLTDKTMFIPKMEEAGDFLYLIRPRRFGKSVFLTMIQAYYDIEKKDSFHTTFKDTWIEKQPTEKQGKYQVLFFDFSKAAAGKDGLEKNFNAYCETVLNGFAEKYAKYYQPSFLEEFKAAKDAAQKLNLINVWANAKSIQLYLIIDEYDNFTNNVLSNEGEAVYHALTHAQGFYRDFFKLFKGMFHRILMMGVSPVTVNDLNSGYNIGTNLSMDPMFNMMLGFSENEVREMIEYYREAGLIKVPTDQLITDMKPWYDNYCFTKDSLETDPKMFNSDMVIYYLRNYIRFGKAPEEMIDPNTMTDYAKMKKIIFLDKLQGDRKSVLKEIINQGYIWAELRESFPAEALIDPALFPSLLYYYGMLTIIGKRGRRVKLGIPNENVRRQYYDYVLDEYDSVSKINNNHLADQYDVMALDGDIKPAIEYIAEGYKNCTSLHSSIQAERNLQGFIAAYLNHSGYYYIIQEMELNGGYCDLTMIPDLTRFPEVAHAYLLELKYLKSGDTDEEGMKALEEAKAQLDQYARDARLPQMMSGKPIHKIAIIYKGNELWKVEEY</sequence>
<proteinExistence type="predicted"/>
<accession>A0A6G1VMS8</accession>
<dbReference type="Proteomes" id="UP000477980">
    <property type="component" value="Unassembled WGS sequence"/>
</dbReference>
<dbReference type="RefSeq" id="WP_153090762.1">
    <property type="nucleotide sequence ID" value="NZ_VZAH01000078.1"/>
</dbReference>
<evidence type="ECO:0000259" key="1">
    <source>
        <dbReference type="Pfam" id="PF09820"/>
    </source>
</evidence>
<dbReference type="AlphaFoldDB" id="A0A6G1VMS8"/>
<dbReference type="InterPro" id="IPR027417">
    <property type="entry name" value="P-loop_NTPase"/>
</dbReference>
<dbReference type="Pfam" id="PF08011">
    <property type="entry name" value="PDDEXK_9"/>
    <property type="match status" value="1"/>
</dbReference>
<dbReference type="OrthoDB" id="1032983at2"/>
<dbReference type="Gene3D" id="3.40.50.300">
    <property type="entry name" value="P-loop containing nucleotide triphosphate hydrolases"/>
    <property type="match status" value="1"/>
</dbReference>
<keyword evidence="2" id="KW-0067">ATP-binding</keyword>
<reference evidence="2 3" key="1">
    <citation type="submission" date="2019-09" db="EMBL/GenBank/DDBJ databases">
        <title>Distinct polysaccharide growth profiles of human intestinal Prevotella copri isolates.</title>
        <authorList>
            <person name="Fehlner-Peach H."/>
            <person name="Magnabosco C."/>
            <person name="Raghavan V."/>
            <person name="Scher J.U."/>
            <person name="Tett A."/>
            <person name="Cox L.M."/>
            <person name="Gottsegen C."/>
            <person name="Watters A."/>
            <person name="Wiltshire- Gordon J.D."/>
            <person name="Segata N."/>
            <person name="Bonneau R."/>
            <person name="Littman D.R."/>
        </authorList>
    </citation>
    <scope>NUCLEOTIDE SEQUENCE [LARGE SCALE GENOMIC DNA]</scope>
    <source>
        <strain evidence="3">iAA917</strain>
    </source>
</reference>
<dbReference type="PANTHER" id="PTHR34825">
    <property type="entry name" value="CONSERVED PROTEIN, WITH A WEAK D-GALACTARATE DEHYDRATASE/ALTRONATE HYDROLASE DOMAIN"/>
    <property type="match status" value="1"/>
</dbReference>
<name>A0A6G1VMS8_9BACT</name>
<keyword evidence="2" id="KW-0547">Nucleotide-binding</keyword>
<evidence type="ECO:0000313" key="2">
    <source>
        <dbReference type="EMBL" id="MQP14332.1"/>
    </source>
</evidence>
<dbReference type="InterPro" id="IPR018631">
    <property type="entry name" value="AAA-ATPase-like_dom"/>
</dbReference>
<evidence type="ECO:0000313" key="3">
    <source>
        <dbReference type="Proteomes" id="UP000477980"/>
    </source>
</evidence>